<accession>A0A401LQS5</accession>
<comment type="caution">
    <text evidence="1">The sequence shown here is derived from an EMBL/GenBank/DDBJ whole genome shotgun (WGS) entry which is preliminary data.</text>
</comment>
<evidence type="ECO:0000313" key="2">
    <source>
        <dbReference type="Proteomes" id="UP000288079"/>
    </source>
</evidence>
<sequence length="231" mass="27633">MTTSENIRKELEALADAKYKEFHSSLLPGTDNVLGVRIPQLRTMAKKIVKQNDWHSFIEIADTEYYEETMLQGMIIGIAKTDFEKQMNYIRLFIPRIDNWAVCDIFCGELKTLVRKDKDKVWLFIQPYLYSDKEFEKRFGIVMLFHYINEEYINRLLEYADLFEHEAYYARMAMAWLISTCFVKFPDKTMEYLKHSKLDNWTFNKALQKTVESLRVDKETKLLIKSMKRKL</sequence>
<dbReference type="Proteomes" id="UP000288079">
    <property type="component" value="Unassembled WGS sequence"/>
</dbReference>
<reference evidence="1 2" key="1">
    <citation type="submission" date="2018-10" db="EMBL/GenBank/DDBJ databases">
        <title>Draft Genome Sequence of Bacteroides sp. KCTC 15687.</title>
        <authorList>
            <person name="Yu S.Y."/>
            <person name="Kim J.S."/>
            <person name="Oh B.S."/>
            <person name="Park S.H."/>
            <person name="Kang S.W."/>
            <person name="Park J.E."/>
            <person name="Choi S.H."/>
            <person name="Han K.I."/>
            <person name="Lee K.C."/>
            <person name="Eom M.K."/>
            <person name="Suh M.K."/>
            <person name="Lee D.H."/>
            <person name="Yoon H."/>
            <person name="Kim B."/>
            <person name="Yang S.J."/>
            <person name="Lee J.S."/>
            <person name="Lee J.H."/>
        </authorList>
    </citation>
    <scope>NUCLEOTIDE SEQUENCE [LARGE SCALE GENOMIC DNA]</scope>
    <source>
        <strain evidence="1 2">KCTC 15687</strain>
    </source>
</reference>
<dbReference type="OrthoDB" id="9784740at2"/>
<dbReference type="Gene3D" id="1.25.10.90">
    <property type="match status" value="1"/>
</dbReference>
<dbReference type="PANTHER" id="PTHR34070:SF1">
    <property type="entry name" value="DNA ALKYLATION REPAIR PROTEIN"/>
    <property type="match status" value="1"/>
</dbReference>
<evidence type="ECO:0000313" key="1">
    <source>
        <dbReference type="EMBL" id="GCB33920.1"/>
    </source>
</evidence>
<name>A0A401LQS5_9BACE</name>
<keyword evidence="2" id="KW-1185">Reference proteome</keyword>
<evidence type="ECO:0008006" key="3">
    <source>
        <dbReference type="Google" id="ProtNLM"/>
    </source>
</evidence>
<protein>
    <recommendedName>
        <fullName evidence="3">DNA alkylation repair protein</fullName>
    </recommendedName>
</protein>
<dbReference type="AlphaFoldDB" id="A0A401LQS5"/>
<gene>
    <name evidence="1" type="ORF">KGMB02408_08650</name>
</gene>
<dbReference type="Pfam" id="PF08713">
    <property type="entry name" value="DNA_alkylation"/>
    <property type="match status" value="1"/>
</dbReference>
<dbReference type="InterPro" id="IPR016024">
    <property type="entry name" value="ARM-type_fold"/>
</dbReference>
<proteinExistence type="predicted"/>
<dbReference type="PANTHER" id="PTHR34070">
    <property type="entry name" value="ARMADILLO-TYPE FOLD"/>
    <property type="match status" value="1"/>
</dbReference>
<dbReference type="EMBL" id="BHWB01000002">
    <property type="protein sequence ID" value="GCB33920.1"/>
    <property type="molecule type" value="Genomic_DNA"/>
</dbReference>
<dbReference type="CDD" id="cd06561">
    <property type="entry name" value="AlkD_like"/>
    <property type="match status" value="1"/>
</dbReference>
<dbReference type="InterPro" id="IPR014825">
    <property type="entry name" value="DNA_alkylation"/>
</dbReference>
<organism evidence="1 2">
    <name type="scientific">Bacteroides faecalis</name>
    <dbReference type="NCBI Taxonomy" id="2447885"/>
    <lineage>
        <taxon>Bacteria</taxon>
        <taxon>Pseudomonadati</taxon>
        <taxon>Bacteroidota</taxon>
        <taxon>Bacteroidia</taxon>
        <taxon>Bacteroidales</taxon>
        <taxon>Bacteroidaceae</taxon>
        <taxon>Bacteroides</taxon>
    </lineage>
</organism>
<dbReference type="RefSeq" id="WP_125040192.1">
    <property type="nucleotide sequence ID" value="NZ_BHWB01000002.1"/>
</dbReference>
<dbReference type="SUPFAM" id="SSF48371">
    <property type="entry name" value="ARM repeat"/>
    <property type="match status" value="1"/>
</dbReference>